<evidence type="ECO:0000256" key="3">
    <source>
        <dbReference type="ARBA" id="ARBA00006577"/>
    </source>
</evidence>
<evidence type="ECO:0000256" key="1">
    <source>
        <dbReference type="ARBA" id="ARBA00000971"/>
    </source>
</evidence>
<evidence type="ECO:0000256" key="12">
    <source>
        <dbReference type="SAM" id="SignalP"/>
    </source>
</evidence>
<dbReference type="PROSITE" id="PS50059">
    <property type="entry name" value="FKBP_PPIASE"/>
    <property type="match status" value="1"/>
</dbReference>
<protein>
    <recommendedName>
        <fullName evidence="10">Peptidyl-prolyl cis-trans isomerase</fullName>
        <ecNumber evidence="10">5.2.1.8</ecNumber>
    </recommendedName>
</protein>
<feature type="region of interest" description="Disordered" evidence="11">
    <location>
        <begin position="25"/>
        <end position="49"/>
    </location>
</feature>
<evidence type="ECO:0000256" key="5">
    <source>
        <dbReference type="ARBA" id="ARBA00023110"/>
    </source>
</evidence>
<name>A0AAV5B216_9ACTN</name>
<dbReference type="Pfam" id="PF00254">
    <property type="entry name" value="FKBP_C"/>
    <property type="match status" value="1"/>
</dbReference>
<comment type="caution">
    <text evidence="14">The sequence shown here is derived from an EMBL/GenBank/DDBJ whole genome shotgun (WGS) entry which is preliminary data.</text>
</comment>
<dbReference type="PANTHER" id="PTHR47861:SF3">
    <property type="entry name" value="FKBP-TYPE PEPTIDYL-PROLYL CIS-TRANS ISOMERASE SLYD"/>
    <property type="match status" value="1"/>
</dbReference>
<dbReference type="RefSeq" id="WP_168354110.1">
    <property type="nucleotide sequence ID" value="NZ_BQKC01000001.1"/>
</dbReference>
<dbReference type="Gene3D" id="3.10.50.40">
    <property type="match status" value="1"/>
</dbReference>
<organism evidence="14 15">
    <name type="scientific">Granulimonas faecalis</name>
    <dbReference type="NCBI Taxonomy" id="2894155"/>
    <lineage>
        <taxon>Bacteria</taxon>
        <taxon>Bacillati</taxon>
        <taxon>Actinomycetota</taxon>
        <taxon>Coriobacteriia</taxon>
        <taxon>Coriobacteriales</taxon>
        <taxon>Kribbibacteriaceae</taxon>
        <taxon>Granulimonas</taxon>
    </lineage>
</organism>
<dbReference type="AlphaFoldDB" id="A0AAV5B216"/>
<evidence type="ECO:0000256" key="11">
    <source>
        <dbReference type="SAM" id="MobiDB-lite"/>
    </source>
</evidence>
<keyword evidence="5 9" id="KW-0697">Rotamase</keyword>
<comment type="subcellular location">
    <subcellularLocation>
        <location evidence="2">Cytoplasm</location>
    </subcellularLocation>
</comment>
<sequence length="187" mass="19420">MTHTLPRALAVLSASALIALAGCSGQPASQDAGDPPAQEGQAEAKTVAEKGDTVKVNYRGTLDDGTQFDSSYDRGEPLEFTVGAGQMISGFDAAVEGMEVGEKKTVRLEPADAYGERSDAMVTTFSKDDVPDFDSLEVGDTVTLSTSNGSTVAAAVTEKTDDSVTVDANHELAGKPLTFEIELVEVG</sequence>
<dbReference type="InterPro" id="IPR001179">
    <property type="entry name" value="PPIase_FKBP_dom"/>
</dbReference>
<evidence type="ECO:0000259" key="13">
    <source>
        <dbReference type="PROSITE" id="PS50059"/>
    </source>
</evidence>
<dbReference type="GO" id="GO:0005737">
    <property type="term" value="C:cytoplasm"/>
    <property type="evidence" value="ECO:0007669"/>
    <property type="project" value="UniProtKB-SubCell"/>
</dbReference>
<evidence type="ECO:0000313" key="15">
    <source>
        <dbReference type="Proteomes" id="UP001055025"/>
    </source>
</evidence>
<keyword evidence="12" id="KW-0732">Signal</keyword>
<dbReference type="GO" id="GO:0042026">
    <property type="term" value="P:protein refolding"/>
    <property type="evidence" value="ECO:0007669"/>
    <property type="project" value="UniProtKB-ARBA"/>
</dbReference>
<evidence type="ECO:0000256" key="10">
    <source>
        <dbReference type="RuleBase" id="RU003915"/>
    </source>
</evidence>
<feature type="chain" id="PRO_5043910188" description="Peptidyl-prolyl cis-trans isomerase" evidence="12">
    <location>
        <begin position="22"/>
        <end position="187"/>
    </location>
</feature>
<evidence type="ECO:0000256" key="4">
    <source>
        <dbReference type="ARBA" id="ARBA00022490"/>
    </source>
</evidence>
<evidence type="ECO:0000313" key="14">
    <source>
        <dbReference type="EMBL" id="GJM54856.1"/>
    </source>
</evidence>
<evidence type="ECO:0000256" key="2">
    <source>
        <dbReference type="ARBA" id="ARBA00004496"/>
    </source>
</evidence>
<proteinExistence type="inferred from homology"/>
<keyword evidence="6" id="KW-0143">Chaperone</keyword>
<reference evidence="14" key="1">
    <citation type="journal article" date="2022" name="Int. J. Syst. Evol. Microbiol.">
        <title>Granulimonas faecalis gen. nov., sp. nov., and Leptogranulimonas caecicola gen. nov., sp. nov., novel lactate-producing Atopobiaceae bacteria isolated from mouse intestines, and an emended description of the family Atopobiaceae.</title>
        <authorList>
            <person name="Morinaga K."/>
            <person name="Kusada H."/>
            <person name="Sakamoto S."/>
            <person name="Murakami T."/>
            <person name="Toyoda A."/>
            <person name="Mori H."/>
            <person name="Meng X.Y."/>
            <person name="Takashino M."/>
            <person name="Murotomi K."/>
            <person name="Tamaki H."/>
        </authorList>
    </citation>
    <scope>NUCLEOTIDE SEQUENCE</scope>
    <source>
        <strain evidence="14">OPF53</strain>
    </source>
</reference>
<evidence type="ECO:0000256" key="7">
    <source>
        <dbReference type="ARBA" id="ARBA00023235"/>
    </source>
</evidence>
<keyword evidence="4" id="KW-0963">Cytoplasm</keyword>
<evidence type="ECO:0000256" key="6">
    <source>
        <dbReference type="ARBA" id="ARBA00023186"/>
    </source>
</evidence>
<evidence type="ECO:0000256" key="9">
    <source>
        <dbReference type="PROSITE-ProRule" id="PRU00277"/>
    </source>
</evidence>
<dbReference type="InterPro" id="IPR046357">
    <property type="entry name" value="PPIase_dom_sf"/>
</dbReference>
<evidence type="ECO:0000256" key="8">
    <source>
        <dbReference type="ARBA" id="ARBA00037071"/>
    </source>
</evidence>
<comment type="function">
    <text evidence="8">Also involved in hydrogenase metallocenter assembly, probably by participating in the nickel insertion step. This function in hydrogenase biosynthesis requires chaperone activity and the presence of the metal-binding domain, but not PPIase activity.</text>
</comment>
<dbReference type="SUPFAM" id="SSF54534">
    <property type="entry name" value="FKBP-like"/>
    <property type="match status" value="1"/>
</dbReference>
<dbReference type="PROSITE" id="PS51257">
    <property type="entry name" value="PROKAR_LIPOPROTEIN"/>
    <property type="match status" value="1"/>
</dbReference>
<comment type="catalytic activity">
    <reaction evidence="1 9 10">
        <text>[protein]-peptidylproline (omega=180) = [protein]-peptidylproline (omega=0)</text>
        <dbReference type="Rhea" id="RHEA:16237"/>
        <dbReference type="Rhea" id="RHEA-COMP:10747"/>
        <dbReference type="Rhea" id="RHEA-COMP:10748"/>
        <dbReference type="ChEBI" id="CHEBI:83833"/>
        <dbReference type="ChEBI" id="CHEBI:83834"/>
        <dbReference type="EC" id="5.2.1.8"/>
    </reaction>
</comment>
<keyword evidence="7 9" id="KW-0413">Isomerase</keyword>
<dbReference type="Proteomes" id="UP001055025">
    <property type="component" value="Unassembled WGS sequence"/>
</dbReference>
<dbReference type="PANTHER" id="PTHR47861">
    <property type="entry name" value="FKBP-TYPE PEPTIDYL-PROLYL CIS-TRANS ISOMERASE SLYD"/>
    <property type="match status" value="1"/>
</dbReference>
<accession>A0AAV5B216</accession>
<gene>
    <name evidence="14" type="ORF">ATOP_05110</name>
</gene>
<dbReference type="GO" id="GO:0003755">
    <property type="term" value="F:peptidyl-prolyl cis-trans isomerase activity"/>
    <property type="evidence" value="ECO:0007669"/>
    <property type="project" value="UniProtKB-UniRule"/>
</dbReference>
<dbReference type="EC" id="5.2.1.8" evidence="10"/>
<dbReference type="EMBL" id="BQKC01000001">
    <property type="protein sequence ID" value="GJM54856.1"/>
    <property type="molecule type" value="Genomic_DNA"/>
</dbReference>
<keyword evidence="15" id="KW-1185">Reference proteome</keyword>
<feature type="signal peptide" evidence="12">
    <location>
        <begin position="1"/>
        <end position="21"/>
    </location>
</feature>
<feature type="domain" description="PPIase FKBP-type" evidence="13">
    <location>
        <begin position="51"/>
        <end position="136"/>
    </location>
</feature>
<comment type="similarity">
    <text evidence="3 10">Belongs to the FKBP-type PPIase family.</text>
</comment>